<dbReference type="GO" id="GO:0003677">
    <property type="term" value="F:DNA binding"/>
    <property type="evidence" value="ECO:0007669"/>
    <property type="project" value="UniProtKB-KW"/>
</dbReference>
<feature type="site" description="Interaction with DNA" evidence="10">
    <location>
        <position position="170"/>
    </location>
</feature>
<feature type="site" description="Interaction with DNA" evidence="10">
    <location>
        <position position="163"/>
    </location>
</feature>
<organism evidence="14 15">
    <name type="scientific">Phycisphaera mikurensis (strain NBRC 102666 / KCTC 22515 / FYK2301M01)</name>
    <dbReference type="NCBI Taxonomy" id="1142394"/>
    <lineage>
        <taxon>Bacteria</taxon>
        <taxon>Pseudomonadati</taxon>
        <taxon>Planctomycetota</taxon>
        <taxon>Phycisphaerae</taxon>
        <taxon>Phycisphaerales</taxon>
        <taxon>Phycisphaeraceae</taxon>
        <taxon>Phycisphaera</taxon>
    </lineage>
</organism>
<keyword evidence="3" id="KW-0479">Metal-binding</keyword>
<dbReference type="InterPro" id="IPR023405">
    <property type="entry name" value="Topo_IA_core_domain"/>
</dbReference>
<dbReference type="eggNOG" id="COG0551">
    <property type="taxonomic scope" value="Bacteria"/>
</dbReference>
<feature type="domain" description="Toprim" evidence="12">
    <location>
        <begin position="7"/>
        <end position="128"/>
    </location>
</feature>
<evidence type="ECO:0000256" key="4">
    <source>
        <dbReference type="ARBA" id="ARBA00022771"/>
    </source>
</evidence>
<dbReference type="eggNOG" id="COG0550">
    <property type="taxonomic scope" value="Bacteria"/>
</dbReference>
<keyword evidence="4" id="KW-0863">Zinc-finger</keyword>
<dbReference type="PROSITE" id="PS50880">
    <property type="entry name" value="TOPRIM"/>
    <property type="match status" value="1"/>
</dbReference>
<evidence type="ECO:0000259" key="13">
    <source>
        <dbReference type="PROSITE" id="PS52039"/>
    </source>
</evidence>
<feature type="active site" description="O-(5'-phospho-DNA)-tyrosine intermediate" evidence="10">
    <location>
        <position position="377"/>
    </location>
</feature>
<dbReference type="SUPFAM" id="SSF56712">
    <property type="entry name" value="Prokaryotic type I DNA topoisomerase"/>
    <property type="match status" value="1"/>
</dbReference>
<dbReference type="SMART" id="SM00493">
    <property type="entry name" value="TOPRIM"/>
    <property type="match status" value="1"/>
</dbReference>
<evidence type="ECO:0000256" key="7">
    <source>
        <dbReference type="ARBA" id="ARBA00023029"/>
    </source>
</evidence>
<feature type="region of interest" description="Disordered" evidence="11">
    <location>
        <begin position="885"/>
        <end position="909"/>
    </location>
</feature>
<dbReference type="PATRIC" id="fig|1142394.8.peg.2885"/>
<dbReference type="PANTHER" id="PTHR42785:SF1">
    <property type="entry name" value="DNA TOPOISOMERASE"/>
    <property type="match status" value="1"/>
</dbReference>
<dbReference type="HOGENOM" id="CLU_002929_4_3_0"/>
<dbReference type="InterPro" id="IPR006171">
    <property type="entry name" value="TOPRIM_dom"/>
</dbReference>
<dbReference type="InterPro" id="IPR013825">
    <property type="entry name" value="Topo_IA_cen_sub2"/>
</dbReference>
<feature type="site" description="Interaction with DNA" evidence="10">
    <location>
        <position position="158"/>
    </location>
</feature>
<evidence type="ECO:0000256" key="2">
    <source>
        <dbReference type="ARBA" id="ARBA00009446"/>
    </source>
</evidence>
<dbReference type="NCBIfam" id="TIGR01051">
    <property type="entry name" value="topA_bact"/>
    <property type="match status" value="1"/>
</dbReference>
<keyword evidence="5" id="KW-0862">Zinc</keyword>
<comment type="catalytic activity">
    <reaction evidence="1 10">
        <text>ATP-independent breakage of single-stranded DNA, followed by passage and rejoining.</text>
        <dbReference type="EC" id="5.6.2.1"/>
    </reaction>
</comment>
<dbReference type="Pfam" id="PF01131">
    <property type="entry name" value="Topoisom_bac"/>
    <property type="match status" value="2"/>
</dbReference>
<dbReference type="InterPro" id="IPR003601">
    <property type="entry name" value="Topo_IA_2"/>
</dbReference>
<feature type="compositionally biased region" description="Basic and acidic residues" evidence="11">
    <location>
        <begin position="885"/>
        <end position="898"/>
    </location>
</feature>
<evidence type="ECO:0000256" key="10">
    <source>
        <dbReference type="HAMAP-Rule" id="MF_00952"/>
    </source>
</evidence>
<comment type="subunit">
    <text evidence="10">Monomer.</text>
</comment>
<dbReference type="InterPro" id="IPR013824">
    <property type="entry name" value="Topo_IA_cen_sub1"/>
</dbReference>
<dbReference type="Gene3D" id="2.70.20.10">
    <property type="entry name" value="Topoisomerase I, domain 3"/>
    <property type="match status" value="1"/>
</dbReference>
<dbReference type="InterPro" id="IPR003602">
    <property type="entry name" value="Topo_IA_DNA-bd_dom"/>
</dbReference>
<gene>
    <name evidence="10 14" type="primary">topA</name>
    <name evidence="14" type="ordered locus">PSMK_27890</name>
</gene>
<comment type="function">
    <text evidence="10">Releases the supercoiling and torsional tension of DNA, which is introduced during the DNA replication and transcription, by transiently cleaving and rejoining one strand of the DNA duplex. Introduces a single-strand break via transesterification at a target site in duplex DNA. The scissile phosphodiester is attacked by the catalytic tyrosine of the enzyme, resulting in the formation of a DNA-(5'-phosphotyrosyl)-enzyme intermediate and the expulsion of a 3'-OH DNA strand. The free DNA strand then undergoes passage around the unbroken strand, thus removing DNA supercoils. Finally, in the religation step, the DNA 3'-OH attacks the covalent intermediate to expel the active-site tyrosine and restore the DNA phosphodiester backbone.</text>
</comment>
<evidence type="ECO:0000256" key="3">
    <source>
        <dbReference type="ARBA" id="ARBA00022723"/>
    </source>
</evidence>
<feature type="region of interest" description="Interaction with DNA" evidence="10">
    <location>
        <begin position="178"/>
        <end position="183"/>
    </location>
</feature>
<dbReference type="Gene3D" id="3.30.65.10">
    <property type="entry name" value="Bacterial Topoisomerase I, domain 1"/>
    <property type="match status" value="3"/>
</dbReference>
<dbReference type="Proteomes" id="UP000007881">
    <property type="component" value="Chromosome"/>
</dbReference>
<dbReference type="Gene3D" id="3.40.50.140">
    <property type="match status" value="1"/>
</dbReference>
<dbReference type="PANTHER" id="PTHR42785">
    <property type="entry name" value="DNA TOPOISOMERASE, TYPE IA, CORE"/>
    <property type="match status" value="1"/>
</dbReference>
<evidence type="ECO:0000313" key="14">
    <source>
        <dbReference type="EMBL" id="BAM04948.1"/>
    </source>
</evidence>
<evidence type="ECO:0000256" key="9">
    <source>
        <dbReference type="ARBA" id="ARBA00023235"/>
    </source>
</evidence>
<dbReference type="STRING" id="1142394.PSMK_27890"/>
<dbReference type="SUPFAM" id="SSF57783">
    <property type="entry name" value="Zinc beta-ribbon"/>
    <property type="match status" value="2"/>
</dbReference>
<evidence type="ECO:0000256" key="1">
    <source>
        <dbReference type="ARBA" id="ARBA00000213"/>
    </source>
</evidence>
<evidence type="ECO:0000256" key="6">
    <source>
        <dbReference type="ARBA" id="ARBA00022842"/>
    </source>
</evidence>
<feature type="site" description="Interaction with DNA" evidence="10">
    <location>
        <position position="155"/>
    </location>
</feature>
<accession>I0II60</accession>
<dbReference type="InterPro" id="IPR013498">
    <property type="entry name" value="Topo_IA_Znf"/>
</dbReference>
<dbReference type="InterPro" id="IPR034149">
    <property type="entry name" value="TOPRIM_TopoI"/>
</dbReference>
<evidence type="ECO:0000256" key="5">
    <source>
        <dbReference type="ARBA" id="ARBA00022833"/>
    </source>
</evidence>
<evidence type="ECO:0000313" key="15">
    <source>
        <dbReference type="Proteomes" id="UP000007881"/>
    </source>
</evidence>
<feature type="site" description="Interaction with DNA" evidence="10">
    <location>
        <position position="379"/>
    </location>
</feature>
<keyword evidence="7 10" id="KW-0799">Topoisomerase</keyword>
<dbReference type="Pfam" id="PF01751">
    <property type="entry name" value="Toprim"/>
    <property type="match status" value="1"/>
</dbReference>
<dbReference type="KEGG" id="phm:PSMK_27890"/>
<dbReference type="AlphaFoldDB" id="I0II60"/>
<dbReference type="SMART" id="SM00437">
    <property type="entry name" value="TOP1Ac"/>
    <property type="match status" value="1"/>
</dbReference>
<feature type="site" description="Interaction with DNA" evidence="10">
    <location>
        <position position="154"/>
    </location>
</feature>
<dbReference type="CDD" id="cd03363">
    <property type="entry name" value="TOPRIM_TopoIA_TopoI"/>
    <property type="match status" value="1"/>
</dbReference>
<reference evidence="14 15" key="1">
    <citation type="submission" date="2012-02" db="EMBL/GenBank/DDBJ databases">
        <title>Complete genome sequence of Phycisphaera mikurensis NBRC 102666.</title>
        <authorList>
            <person name="Ankai A."/>
            <person name="Hosoyama A."/>
            <person name="Terui Y."/>
            <person name="Sekine M."/>
            <person name="Fukai R."/>
            <person name="Kato Y."/>
            <person name="Nakamura S."/>
            <person name="Yamada-Narita S."/>
            <person name="Kawakoshi A."/>
            <person name="Fukunaga Y."/>
            <person name="Yamazaki S."/>
            <person name="Fujita N."/>
        </authorList>
    </citation>
    <scope>NUCLEOTIDE SEQUENCE [LARGE SCALE GENOMIC DNA]</scope>
    <source>
        <strain evidence="15">NBRC 102666 / KCTC 22515 / FYK2301M01</strain>
    </source>
</reference>
<keyword evidence="6" id="KW-0460">Magnesium</keyword>
<evidence type="ECO:0000256" key="8">
    <source>
        <dbReference type="ARBA" id="ARBA00023125"/>
    </source>
</evidence>
<evidence type="ECO:0000259" key="12">
    <source>
        <dbReference type="PROSITE" id="PS50880"/>
    </source>
</evidence>
<dbReference type="EC" id="5.6.2.1" evidence="10"/>
<feature type="domain" description="Topo IA-type catalytic" evidence="13">
    <location>
        <begin position="144"/>
        <end position="640"/>
    </location>
</feature>
<dbReference type="GO" id="GO:0005694">
    <property type="term" value="C:chromosome"/>
    <property type="evidence" value="ECO:0007669"/>
    <property type="project" value="InterPro"/>
</dbReference>
<evidence type="ECO:0000256" key="11">
    <source>
        <dbReference type="SAM" id="MobiDB-lite"/>
    </source>
</evidence>
<dbReference type="SMART" id="SM00436">
    <property type="entry name" value="TOP1Bc"/>
    <property type="match status" value="1"/>
</dbReference>
<sequence>MKDAQGRHLVIVESPTKAKTINKYLGRDYHVMASVGHVRDLPKSAPKGSSKEDQVLPGVDLARNFEPTYEILPDKKDTVSNLRKAAKVATDVYFATDLDREGEAIAWHLAEALKVPTDQAKRVVFNAITKSALEEAFARPRGIAIPRVDAQQTRRILDRIVGYQVSPLLWRKVAGGLSAGRVQSVATRLVVERERAIEAFVPEEFWKLTGFFTPKMDEAKKLGDAWRDFLKKSGEDVTIKNQNGFLSENGVLRAELDTVGGRKWKTDDREQALALAESLGFVLDDAVETEHPDEKGPAQKQVRFLGGIGNAPDYKIQSVETKRTKRRPAPPFITSTLQQRASSYLGFNLKRTMRVAQQLYEGIDLKGSRGQTGLITYMRTDSTFLSGEAIGAARGYIEDKLGKNYRPEDKPRFYKSSNQDAQEAHEAIRPTDVTITPSSIQNQLSEEQFRLYDLIWRRFVACQMVDAQFDSTSIIIACEKAEATFRASGSVLVFDGFMRISGVPKSDEVLLPKGLEENKPIAPIDLDPRQQFTSPPARYTEASLQKELEKEGIGRPSTYAAIIGTIQDRKYVETVNARDKRLMATDLGKVVTDKLIEAFPEILDVGYTRDLEAQLDDIENDGRDWRKTLGDFYKPFKVQLDDAMANMTHAKAATEVSDHLCPTCGSPCEYRLGKNGRFLSCTAFNVPPVEVRPEKDPVAPDGSPWLLHKAKGKARPKITTADGETKLGWTKLSKTDKERFMNLSEQMPEPCKYACPIDRNGNPQAPELTDVLCPVDGEPMIQRTGRFGPFLASSNYPAVQYILKLHPKTGAVVTPKVEPLVTEMVCPKCEERPLNLRDGKHGLWLGCSGFPKCRGREGFTKLPEEEQADLTKLWEKHVKEHPLPEVKTADGRVLHDEDNYVPQPLEAAG</sequence>
<dbReference type="HAMAP" id="MF_00952">
    <property type="entry name" value="Topoisom_1_prok"/>
    <property type="match status" value="1"/>
</dbReference>
<dbReference type="GO" id="GO:0006265">
    <property type="term" value="P:DNA topological change"/>
    <property type="evidence" value="ECO:0007669"/>
    <property type="project" value="UniProtKB-UniRule"/>
</dbReference>
<dbReference type="Gene3D" id="1.10.290.10">
    <property type="entry name" value="Topoisomerase I, domain 4"/>
    <property type="match status" value="1"/>
</dbReference>
<dbReference type="GO" id="GO:0008270">
    <property type="term" value="F:zinc ion binding"/>
    <property type="evidence" value="ECO:0007669"/>
    <property type="project" value="UniProtKB-KW"/>
</dbReference>
<dbReference type="CDD" id="cd00186">
    <property type="entry name" value="TOP1Ac"/>
    <property type="match status" value="1"/>
</dbReference>
<dbReference type="PROSITE" id="PS52039">
    <property type="entry name" value="TOPO_IA_2"/>
    <property type="match status" value="1"/>
</dbReference>
<dbReference type="GO" id="GO:0003917">
    <property type="term" value="F:DNA topoisomerase type I (single strand cut, ATP-independent) activity"/>
    <property type="evidence" value="ECO:0007669"/>
    <property type="project" value="UniProtKB-UniRule"/>
</dbReference>
<dbReference type="InterPro" id="IPR013826">
    <property type="entry name" value="Topo_IA_cen_sub3"/>
</dbReference>
<dbReference type="InterPro" id="IPR005733">
    <property type="entry name" value="TopoI_bac-type"/>
</dbReference>
<dbReference type="PRINTS" id="PR00417">
    <property type="entry name" value="PRTPISMRASEI"/>
</dbReference>
<comment type="similarity">
    <text evidence="2 10">Belongs to the type IA topoisomerase family.</text>
</comment>
<feature type="site" description="Interaction with DNA" evidence="10">
    <location>
        <position position="569"/>
    </location>
</feature>
<dbReference type="Gene3D" id="1.10.460.10">
    <property type="entry name" value="Topoisomerase I, domain 2"/>
    <property type="match status" value="1"/>
</dbReference>
<keyword evidence="9 10" id="KW-0413">Isomerase</keyword>
<proteinExistence type="inferred from homology"/>
<dbReference type="EMBL" id="AP012338">
    <property type="protein sequence ID" value="BAM04948.1"/>
    <property type="molecule type" value="Genomic_DNA"/>
</dbReference>
<keyword evidence="8 10" id="KW-0238">DNA-binding</keyword>
<keyword evidence="15" id="KW-1185">Reference proteome</keyword>
<name>I0II60_PHYMF</name>
<dbReference type="InterPro" id="IPR028612">
    <property type="entry name" value="Topoisom_1_IA"/>
</dbReference>
<feature type="site" description="Interaction with DNA" evidence="10">
    <location>
        <position position="37"/>
    </location>
</feature>
<dbReference type="Pfam" id="PF01396">
    <property type="entry name" value="Zn_ribbon_Top1"/>
    <property type="match status" value="3"/>
</dbReference>
<dbReference type="InterPro" id="IPR013497">
    <property type="entry name" value="Topo_IA_cen"/>
</dbReference>
<protein>
    <recommendedName>
        <fullName evidence="10">DNA topoisomerase 1</fullName>
        <ecNumber evidence="10">5.6.2.1</ecNumber>
    </recommendedName>
    <alternativeName>
        <fullName evidence="10">DNA topoisomerase I</fullName>
    </alternativeName>
</protein>
<dbReference type="InterPro" id="IPR000380">
    <property type="entry name" value="Topo_IA"/>
</dbReference>